<keyword evidence="3" id="KW-0808">Transferase</keyword>
<evidence type="ECO:0000313" key="16">
    <source>
        <dbReference type="Proteomes" id="UP001378592"/>
    </source>
</evidence>
<evidence type="ECO:0000256" key="11">
    <source>
        <dbReference type="SAM" id="MobiDB-lite"/>
    </source>
</evidence>
<keyword evidence="5" id="KW-0540">Nuclease</keyword>
<feature type="compositionally biased region" description="Acidic residues" evidence="11">
    <location>
        <begin position="111"/>
        <end position="124"/>
    </location>
</feature>
<feature type="region of interest" description="Disordered" evidence="11">
    <location>
        <begin position="354"/>
        <end position="378"/>
    </location>
</feature>
<evidence type="ECO:0000256" key="9">
    <source>
        <dbReference type="ARBA" id="ARBA00023268"/>
    </source>
</evidence>
<keyword evidence="10" id="KW-0863">Zinc-finger</keyword>
<evidence type="ECO:0000313" key="15">
    <source>
        <dbReference type="EMBL" id="KAK7867654.1"/>
    </source>
</evidence>
<keyword evidence="10" id="KW-0479">Metal-binding</keyword>
<evidence type="ECO:0000256" key="4">
    <source>
        <dbReference type="ARBA" id="ARBA00022695"/>
    </source>
</evidence>
<evidence type="ECO:0000256" key="8">
    <source>
        <dbReference type="ARBA" id="ARBA00023125"/>
    </source>
</evidence>
<dbReference type="GO" id="GO:0004519">
    <property type="term" value="F:endonuclease activity"/>
    <property type="evidence" value="ECO:0007669"/>
    <property type="project" value="UniProtKB-KW"/>
</dbReference>
<dbReference type="EMBL" id="JAZDUA010000114">
    <property type="protein sequence ID" value="KAK7867654.1"/>
    <property type="molecule type" value="Genomic_DNA"/>
</dbReference>
<evidence type="ECO:0000256" key="3">
    <source>
        <dbReference type="ARBA" id="ARBA00022679"/>
    </source>
</evidence>
<dbReference type="InterPro" id="IPR036875">
    <property type="entry name" value="Znf_CCHC_sf"/>
</dbReference>
<feature type="domain" description="CCHC-type" evidence="12">
    <location>
        <begin position="387"/>
        <end position="401"/>
    </location>
</feature>
<dbReference type="Gene3D" id="3.30.420.10">
    <property type="entry name" value="Ribonuclease H-like superfamily/Ribonuclease H"/>
    <property type="match status" value="1"/>
</dbReference>
<feature type="region of interest" description="Disordered" evidence="11">
    <location>
        <begin position="1467"/>
        <end position="1487"/>
    </location>
</feature>
<dbReference type="SUPFAM" id="SSF57756">
    <property type="entry name" value="Retrovirus zinc finger-like domains"/>
    <property type="match status" value="1"/>
</dbReference>
<dbReference type="SUPFAM" id="SSF56672">
    <property type="entry name" value="DNA/RNA polymerases"/>
    <property type="match status" value="1"/>
</dbReference>
<dbReference type="GO" id="GO:0015074">
    <property type="term" value="P:DNA integration"/>
    <property type="evidence" value="ECO:0007669"/>
    <property type="project" value="InterPro"/>
</dbReference>
<dbReference type="SMART" id="SM00343">
    <property type="entry name" value="ZnF_C2HC"/>
    <property type="match status" value="2"/>
</dbReference>
<evidence type="ECO:0000259" key="12">
    <source>
        <dbReference type="PROSITE" id="PS50158"/>
    </source>
</evidence>
<dbReference type="Pfam" id="PF17919">
    <property type="entry name" value="RT_RNaseH_2"/>
    <property type="match status" value="1"/>
</dbReference>
<evidence type="ECO:0000256" key="10">
    <source>
        <dbReference type="PROSITE-ProRule" id="PRU00047"/>
    </source>
</evidence>
<dbReference type="EC" id="2.7.7.49" evidence="1"/>
<organism evidence="15 16">
    <name type="scientific">Gryllus longicercus</name>
    <dbReference type="NCBI Taxonomy" id="2509291"/>
    <lineage>
        <taxon>Eukaryota</taxon>
        <taxon>Metazoa</taxon>
        <taxon>Ecdysozoa</taxon>
        <taxon>Arthropoda</taxon>
        <taxon>Hexapoda</taxon>
        <taxon>Insecta</taxon>
        <taxon>Pterygota</taxon>
        <taxon>Neoptera</taxon>
        <taxon>Polyneoptera</taxon>
        <taxon>Orthoptera</taxon>
        <taxon>Ensifera</taxon>
        <taxon>Gryllidea</taxon>
        <taxon>Grylloidea</taxon>
        <taxon>Gryllidae</taxon>
        <taxon>Gryllinae</taxon>
        <taxon>Gryllus</taxon>
    </lineage>
</organism>
<dbReference type="GO" id="GO:0004190">
    <property type="term" value="F:aspartic-type endopeptidase activity"/>
    <property type="evidence" value="ECO:0007669"/>
    <property type="project" value="UniProtKB-KW"/>
</dbReference>
<feature type="domain" description="CCHC-type" evidence="12">
    <location>
        <begin position="409"/>
        <end position="423"/>
    </location>
</feature>
<keyword evidence="8" id="KW-0238">DNA-binding</keyword>
<name>A0AAN9W0K2_9ORTH</name>
<dbReference type="GO" id="GO:0008270">
    <property type="term" value="F:zinc ion binding"/>
    <property type="evidence" value="ECO:0007669"/>
    <property type="project" value="UniProtKB-KW"/>
</dbReference>
<dbReference type="Pfam" id="PF00098">
    <property type="entry name" value="zf-CCHC"/>
    <property type="match status" value="2"/>
</dbReference>
<dbReference type="PANTHER" id="PTHR37984:SF5">
    <property type="entry name" value="PROTEIN NYNRIN-LIKE"/>
    <property type="match status" value="1"/>
</dbReference>
<dbReference type="FunFam" id="3.30.70.270:FF:000023">
    <property type="entry name" value="Pol"/>
    <property type="match status" value="1"/>
</dbReference>
<dbReference type="InterPro" id="IPR001878">
    <property type="entry name" value="Znf_CCHC"/>
</dbReference>
<dbReference type="Gene3D" id="3.30.70.270">
    <property type="match status" value="2"/>
</dbReference>
<dbReference type="Gene3D" id="1.10.340.70">
    <property type="match status" value="1"/>
</dbReference>
<keyword evidence="2" id="KW-0645">Protease</keyword>
<protein>
    <recommendedName>
        <fullName evidence="1">RNA-directed DNA polymerase</fullName>
        <ecNumber evidence="1">2.7.7.49</ecNumber>
    </recommendedName>
</protein>
<dbReference type="CDD" id="cd09274">
    <property type="entry name" value="RNase_HI_RT_Ty3"/>
    <property type="match status" value="1"/>
</dbReference>
<dbReference type="SUPFAM" id="SSF53098">
    <property type="entry name" value="Ribonuclease H-like"/>
    <property type="match status" value="1"/>
</dbReference>
<reference evidence="15 16" key="1">
    <citation type="submission" date="2024-03" db="EMBL/GenBank/DDBJ databases">
        <title>The genome assembly and annotation of the cricket Gryllus longicercus Weissman &amp; Gray.</title>
        <authorList>
            <person name="Szrajer S."/>
            <person name="Gray D."/>
            <person name="Ylla G."/>
        </authorList>
    </citation>
    <scope>NUCLEOTIDE SEQUENCE [LARGE SCALE GENOMIC DNA]</scope>
    <source>
        <strain evidence="15">DAG 2021-001</strain>
        <tissue evidence="15">Whole body minus gut</tissue>
    </source>
</reference>
<dbReference type="InterPro" id="IPR050951">
    <property type="entry name" value="Retrovirus_Pol_polyprotein"/>
</dbReference>
<dbReference type="InterPro" id="IPR043128">
    <property type="entry name" value="Rev_trsase/Diguanyl_cyclase"/>
</dbReference>
<dbReference type="PANTHER" id="PTHR37984">
    <property type="entry name" value="PROTEIN CBG26694"/>
    <property type="match status" value="1"/>
</dbReference>
<keyword evidence="4" id="KW-0548">Nucleotidyltransferase</keyword>
<keyword evidence="9" id="KW-0511">Multifunctional enzyme</keyword>
<dbReference type="Gene3D" id="3.10.10.10">
    <property type="entry name" value="HIV Type 1 Reverse Transcriptase, subunit A, domain 1"/>
    <property type="match status" value="1"/>
</dbReference>
<gene>
    <name evidence="15" type="ORF">R5R35_001305</name>
</gene>
<dbReference type="GO" id="GO:0006508">
    <property type="term" value="P:proteolysis"/>
    <property type="evidence" value="ECO:0007669"/>
    <property type="project" value="UniProtKB-KW"/>
</dbReference>
<evidence type="ECO:0000256" key="6">
    <source>
        <dbReference type="ARBA" id="ARBA00022750"/>
    </source>
</evidence>
<dbReference type="SUPFAM" id="SSF50630">
    <property type="entry name" value="Acid proteases"/>
    <property type="match status" value="1"/>
</dbReference>
<dbReference type="InterPro" id="IPR000477">
    <property type="entry name" value="RT_dom"/>
</dbReference>
<feature type="compositionally biased region" description="Polar residues" evidence="11">
    <location>
        <begin position="354"/>
        <end position="364"/>
    </location>
</feature>
<evidence type="ECO:0000259" key="14">
    <source>
        <dbReference type="PROSITE" id="PS50994"/>
    </source>
</evidence>
<dbReference type="Proteomes" id="UP001378592">
    <property type="component" value="Unassembled WGS sequence"/>
</dbReference>
<dbReference type="Pfam" id="PF17921">
    <property type="entry name" value="Integrase_H2C2"/>
    <property type="match status" value="1"/>
</dbReference>
<dbReference type="InterPro" id="IPR001584">
    <property type="entry name" value="Integrase_cat-core"/>
</dbReference>
<dbReference type="PROSITE" id="PS50994">
    <property type="entry name" value="INTEGRASE"/>
    <property type="match status" value="1"/>
</dbReference>
<dbReference type="InterPro" id="IPR043502">
    <property type="entry name" value="DNA/RNA_pol_sf"/>
</dbReference>
<dbReference type="GO" id="GO:0003677">
    <property type="term" value="F:DNA binding"/>
    <property type="evidence" value="ECO:0007669"/>
    <property type="project" value="UniProtKB-KW"/>
</dbReference>
<proteinExistence type="predicted"/>
<dbReference type="CDD" id="cd00303">
    <property type="entry name" value="retropepsin_like"/>
    <property type="match status" value="1"/>
</dbReference>
<feature type="region of interest" description="Disordered" evidence="11">
    <location>
        <begin position="110"/>
        <end position="132"/>
    </location>
</feature>
<feature type="domain" description="Integrase catalytic" evidence="14">
    <location>
        <begin position="1162"/>
        <end position="1320"/>
    </location>
</feature>
<dbReference type="InterPro" id="IPR021109">
    <property type="entry name" value="Peptidase_aspartic_dom_sf"/>
</dbReference>
<dbReference type="PROSITE" id="PS50158">
    <property type="entry name" value="ZF_CCHC"/>
    <property type="match status" value="2"/>
</dbReference>
<keyword evidence="6" id="KW-0064">Aspartyl protease</keyword>
<dbReference type="Gene3D" id="4.10.60.10">
    <property type="entry name" value="Zinc finger, CCHC-type"/>
    <property type="match status" value="1"/>
</dbReference>
<feature type="domain" description="Reverse transcriptase" evidence="13">
    <location>
        <begin position="640"/>
        <end position="820"/>
    </location>
</feature>
<dbReference type="PROSITE" id="PS50878">
    <property type="entry name" value="RT_POL"/>
    <property type="match status" value="1"/>
</dbReference>
<keyword evidence="16" id="KW-1185">Reference proteome</keyword>
<sequence>MATLGDIDKINKNITSAPAKAIQTLHKLIFEDIPKDRKNRKRLKEFAGFTFELDSKDFKLKKEFTNNSFTEAELGTICSILCINDGTKEVMIDDVCNYLSNLGNLIKIEQDEQDEEEENDYDENFDTKNKLNDKMDETRDALRKVSAGLQKKLKIEKKKIEDSSDDEFDSRSSSPVQDRPKFSLTFRDIEGTLKTYNGSDGYPVKKWIEDFEEAATLMDWNSLQKFIFAKKSLDGLAKLFIQGEKGITSWSTLKKALREEFDVKTSTADIHRLLNNRKKKREESLQDYFLVMREIASRGDIEDDALIQYIIDGIEDDSGTKLLLYGARNLKEFKEKLRHYKQAAAKIPTKKTFRTNYNENPKNSTGKDVKTSSDSNTKHVNKGTSKRCYNCGEFGHTSNECEHKGKGKKCFNCGGFGHISADCTMERKQNPKKSVTMNANSKETDGYKFKDVKLCNQTVKALIDCGSQLNLIRRNVYDSASAPELKKTDMIISGFGKNFVSPQGYFTTMIEIDEIEFETDVYVVSEDAMKMDMIIGNDLLDQAEVLMNKNGVTVRKPRLEAHLMCIQIVEQPEIKIESTVSKEVKKEVEDMVSNYVPKRTKTTDVKMKISVKDEQPIYSNPRRLSPQEKEIVDKQLSTWIDDGIIEQSSSEYASQVLVVKKKNGTSRICIDFRKLNRIVVKDRYPLPLIDDILDRLQDARVFCTMDLRNGFFHVDVEEGSRKYTSFIIHAGQYQFRKVPFGLCNSPAVFQRFINTAFRPLMAQGVALIYMDDIIIPAKDDEEALERLRQVLELSQDYGLDINFEKCQFMKRVVQFLGYTIQYGQIQPSLEKTIAVQNFPEPKTKTGLHSFIGLTSYFRKFIPEYALIAKPLSDMLKEDQEFRFEEDQRKAFQKLKDLLASSPVLNIYNPKYETELHTDASKFGYGAVLLQKCPDDGKLHPVSHMSRKTTEQEETYSSYELEILAVMNALKKFRVYLLGIDFKIVTDCTAFQKTMDKKDISPRVARWAMSLEEYSYTIDHRAGSRMKHADALSRCTTVLFGFADILATKIKKAQEEDEGTIAIKQILKEKPYDDFEFRDGLLFKFSDGRETLVVPRGMQTEIIKAAHEKGHYSCKRTEEDIKQEFYIPNLTDKVKRVISNCIRCLVVNRKAGKKEGVLHPLFKESLPIHTYHVDHIGPLESTHKGYKHILVVVDSFSKYTWLYPVKTTKSNETIAKLELQKTNFGNPFQIITDRGTSFTSQELEDYCRSEDIKHVLITTGLPRANGQVERMNSTIANIIAKLSISDPTKWYKVVPDVQRAMNSTYQRSIGRSPFELLVGVKMRNKTDIRVLDLLNEELIAIFEDRRDEFREDAKMQIEKVQNENRASFNRRRTEATRYNEGDLVAIKRTQFGPGLKVKPKNLGPYRITKVKGNDTYDVSREGECEGPRATTSCAEFMQPWPQDYLSSESDDGQEGRVWESDAEEFLGFPADSSEEVRAAVGNTVTGEQ</sequence>
<keyword evidence="10" id="KW-0862">Zinc</keyword>
<evidence type="ECO:0000256" key="5">
    <source>
        <dbReference type="ARBA" id="ARBA00022722"/>
    </source>
</evidence>
<dbReference type="Pfam" id="PF00665">
    <property type="entry name" value="rve"/>
    <property type="match status" value="1"/>
</dbReference>
<evidence type="ECO:0000256" key="1">
    <source>
        <dbReference type="ARBA" id="ARBA00012493"/>
    </source>
</evidence>
<keyword evidence="7" id="KW-0378">Hydrolase</keyword>
<evidence type="ECO:0000256" key="2">
    <source>
        <dbReference type="ARBA" id="ARBA00022670"/>
    </source>
</evidence>
<dbReference type="CDD" id="cd01647">
    <property type="entry name" value="RT_LTR"/>
    <property type="match status" value="1"/>
</dbReference>
<dbReference type="InterPro" id="IPR041577">
    <property type="entry name" value="RT_RNaseH_2"/>
</dbReference>
<evidence type="ECO:0000259" key="13">
    <source>
        <dbReference type="PROSITE" id="PS50878"/>
    </source>
</evidence>
<comment type="caution">
    <text evidence="15">The sequence shown here is derived from an EMBL/GenBank/DDBJ whole genome shotgun (WGS) entry which is preliminary data.</text>
</comment>
<accession>A0AAN9W0K2</accession>
<dbReference type="GO" id="GO:0003964">
    <property type="term" value="F:RNA-directed DNA polymerase activity"/>
    <property type="evidence" value="ECO:0007669"/>
    <property type="project" value="UniProtKB-EC"/>
</dbReference>
<dbReference type="Pfam" id="PF00078">
    <property type="entry name" value="RVT_1"/>
    <property type="match status" value="1"/>
</dbReference>
<dbReference type="InterPro" id="IPR036397">
    <property type="entry name" value="RNaseH_sf"/>
</dbReference>
<evidence type="ECO:0000256" key="7">
    <source>
        <dbReference type="ARBA" id="ARBA00022759"/>
    </source>
</evidence>
<keyword evidence="7" id="KW-0255">Endonuclease</keyword>
<dbReference type="InterPro" id="IPR041588">
    <property type="entry name" value="Integrase_H2C2"/>
</dbReference>
<dbReference type="GO" id="GO:0042575">
    <property type="term" value="C:DNA polymerase complex"/>
    <property type="evidence" value="ECO:0007669"/>
    <property type="project" value="UniProtKB-ARBA"/>
</dbReference>
<dbReference type="Gene3D" id="2.40.70.10">
    <property type="entry name" value="Acid Proteases"/>
    <property type="match status" value="1"/>
</dbReference>
<dbReference type="InterPro" id="IPR012337">
    <property type="entry name" value="RNaseH-like_sf"/>
</dbReference>